<evidence type="ECO:0000313" key="2">
    <source>
        <dbReference type="EMBL" id="RKP40137.1"/>
    </source>
</evidence>
<keyword evidence="3" id="KW-1185">Reference proteome</keyword>
<proteinExistence type="predicted"/>
<dbReference type="AlphaFoldDB" id="A0A4Q0A256"/>
<sequence length="277" mass="30096">MSTFAGATNSAFQSSDPTYPDAHPHGMPVNDLGPLQCFHDPTRLHEENLQLAAKIIEGSPRVTVRETVWQLVSVPLEYPWDASAIKQQPADTMMTCPRMDNWISSGLNQVSVPRATTYSPFTPVSPSLPYAVATHGGVHSGYVPPMSVVHPISNYARRMIMVPPLAVVEHSRFFVGALHGPSRPVLGHARAQCFSPYPLDRFRPNSTSPNISSTASLGLSQPTPATSPQTAMPAFTATPTPVPQYFNPNNLPPISTRRVEAQRGPLPPIDSTLHTSY</sequence>
<gene>
    <name evidence="2" type="ORF">BJ085DRAFT_41502</name>
</gene>
<organism evidence="2 3">
    <name type="scientific">Dimargaris cristalligena</name>
    <dbReference type="NCBI Taxonomy" id="215637"/>
    <lineage>
        <taxon>Eukaryota</taxon>
        <taxon>Fungi</taxon>
        <taxon>Fungi incertae sedis</taxon>
        <taxon>Zoopagomycota</taxon>
        <taxon>Kickxellomycotina</taxon>
        <taxon>Dimargaritomycetes</taxon>
        <taxon>Dimargaritales</taxon>
        <taxon>Dimargaritaceae</taxon>
        <taxon>Dimargaris</taxon>
    </lineage>
</organism>
<feature type="region of interest" description="Disordered" evidence="1">
    <location>
        <begin position="204"/>
        <end position="277"/>
    </location>
</feature>
<dbReference type="Proteomes" id="UP000268162">
    <property type="component" value="Unassembled WGS sequence"/>
</dbReference>
<name>A0A4Q0A256_9FUNG</name>
<protein>
    <submittedName>
        <fullName evidence="2">Uncharacterized protein</fullName>
    </submittedName>
</protein>
<feature type="compositionally biased region" description="Low complexity" evidence="1">
    <location>
        <begin position="228"/>
        <end position="239"/>
    </location>
</feature>
<feature type="region of interest" description="Disordered" evidence="1">
    <location>
        <begin position="1"/>
        <end position="26"/>
    </location>
</feature>
<reference evidence="3" key="1">
    <citation type="journal article" date="2018" name="Nat. Microbiol.">
        <title>Leveraging single-cell genomics to expand the fungal tree of life.</title>
        <authorList>
            <person name="Ahrendt S.R."/>
            <person name="Quandt C.A."/>
            <person name="Ciobanu D."/>
            <person name="Clum A."/>
            <person name="Salamov A."/>
            <person name="Andreopoulos B."/>
            <person name="Cheng J.F."/>
            <person name="Woyke T."/>
            <person name="Pelin A."/>
            <person name="Henrissat B."/>
            <person name="Reynolds N.K."/>
            <person name="Benny G.L."/>
            <person name="Smith M.E."/>
            <person name="James T.Y."/>
            <person name="Grigoriev I.V."/>
        </authorList>
    </citation>
    <scope>NUCLEOTIDE SEQUENCE [LARGE SCALE GENOMIC DNA]</scope>
    <source>
        <strain evidence="3">RSA 468</strain>
    </source>
</reference>
<evidence type="ECO:0000256" key="1">
    <source>
        <dbReference type="SAM" id="MobiDB-lite"/>
    </source>
</evidence>
<feature type="compositionally biased region" description="Polar residues" evidence="1">
    <location>
        <begin position="1"/>
        <end position="17"/>
    </location>
</feature>
<dbReference type="EMBL" id="ML002223">
    <property type="protein sequence ID" value="RKP40137.1"/>
    <property type="molecule type" value="Genomic_DNA"/>
</dbReference>
<accession>A0A4Q0A256</accession>
<feature type="compositionally biased region" description="Polar residues" evidence="1">
    <location>
        <begin position="204"/>
        <end position="227"/>
    </location>
</feature>
<evidence type="ECO:0000313" key="3">
    <source>
        <dbReference type="Proteomes" id="UP000268162"/>
    </source>
</evidence>